<dbReference type="InterPro" id="IPR036249">
    <property type="entry name" value="Thioredoxin-like_sf"/>
</dbReference>
<reference evidence="2 3" key="1">
    <citation type="submission" date="2023-08" db="EMBL/GenBank/DDBJ databases">
        <title>Black Yeasts Isolated from many extreme environments.</title>
        <authorList>
            <person name="Coleine C."/>
            <person name="Stajich J.E."/>
            <person name="Selbmann L."/>
        </authorList>
    </citation>
    <scope>NUCLEOTIDE SEQUENCE [LARGE SCALE GENOMIC DNA]</scope>
    <source>
        <strain evidence="2 3">CCFEE 5910</strain>
    </source>
</reference>
<protein>
    <recommendedName>
        <fullName evidence="1">Thioredoxin domain-containing protein</fullName>
    </recommendedName>
</protein>
<dbReference type="AlphaFoldDB" id="A0AAN7PJZ0"/>
<evidence type="ECO:0000313" key="2">
    <source>
        <dbReference type="EMBL" id="KAK5080554.1"/>
    </source>
</evidence>
<feature type="domain" description="Thioredoxin" evidence="1">
    <location>
        <begin position="10"/>
        <end position="105"/>
    </location>
</feature>
<evidence type="ECO:0000259" key="1">
    <source>
        <dbReference type="Pfam" id="PF00085"/>
    </source>
</evidence>
<name>A0AAN7PJZ0_9EURO</name>
<comment type="caution">
    <text evidence="2">The sequence shown here is derived from an EMBL/GenBank/DDBJ whole genome shotgun (WGS) entry which is preliminary data.</text>
</comment>
<dbReference type="Gene3D" id="3.40.30.10">
    <property type="entry name" value="Glutaredoxin"/>
    <property type="match status" value="1"/>
</dbReference>
<proteinExistence type="predicted"/>
<dbReference type="CDD" id="cd02947">
    <property type="entry name" value="TRX_family"/>
    <property type="match status" value="1"/>
</dbReference>
<keyword evidence="3" id="KW-1185">Reference proteome</keyword>
<dbReference type="InterPro" id="IPR013766">
    <property type="entry name" value="Thioredoxin_domain"/>
</dbReference>
<organism evidence="2 3">
    <name type="scientific">Lithohypha guttulata</name>
    <dbReference type="NCBI Taxonomy" id="1690604"/>
    <lineage>
        <taxon>Eukaryota</taxon>
        <taxon>Fungi</taxon>
        <taxon>Dikarya</taxon>
        <taxon>Ascomycota</taxon>
        <taxon>Pezizomycotina</taxon>
        <taxon>Eurotiomycetes</taxon>
        <taxon>Chaetothyriomycetidae</taxon>
        <taxon>Chaetothyriales</taxon>
        <taxon>Trichomeriaceae</taxon>
        <taxon>Lithohypha</taxon>
    </lineage>
</organism>
<dbReference type="SUPFAM" id="SSF52833">
    <property type="entry name" value="Thioredoxin-like"/>
    <property type="match status" value="1"/>
</dbReference>
<dbReference type="Pfam" id="PF00085">
    <property type="entry name" value="Thioredoxin"/>
    <property type="match status" value="1"/>
</dbReference>
<dbReference type="Proteomes" id="UP001309876">
    <property type="component" value="Unassembled WGS sequence"/>
</dbReference>
<accession>A0AAN7PJZ0</accession>
<sequence length="111" mass="12665">MTVYEVSDASEFKYDNLVVDLNTLVFILFYDSNGVSSQAILQWVENLSNSMDCASVRFHKNDVVESDELAEEYHIKHFPTCLFLKGGQVVDKLQTPRDEEVVKEAVMKNQA</sequence>
<gene>
    <name evidence="2" type="ORF">LTR05_008497</name>
</gene>
<dbReference type="EMBL" id="JAVRRJ010000013">
    <property type="protein sequence ID" value="KAK5080554.1"/>
    <property type="molecule type" value="Genomic_DNA"/>
</dbReference>
<evidence type="ECO:0000313" key="3">
    <source>
        <dbReference type="Proteomes" id="UP001309876"/>
    </source>
</evidence>